<evidence type="ECO:0000313" key="1">
    <source>
        <dbReference type="EMBL" id="KKU26971.1"/>
    </source>
</evidence>
<organism evidence="1 2">
    <name type="scientific">Candidatus Magasanikbacteria bacterium GW2011_GWA2_46_17</name>
    <dbReference type="NCBI Taxonomy" id="1619042"/>
    <lineage>
        <taxon>Bacteria</taxon>
        <taxon>Candidatus Magasanikiibacteriota</taxon>
    </lineage>
</organism>
<dbReference type="AlphaFoldDB" id="A0A0G1P2K1"/>
<comment type="caution">
    <text evidence="1">The sequence shown here is derived from an EMBL/GenBank/DDBJ whole genome shotgun (WGS) entry which is preliminary data.</text>
</comment>
<gene>
    <name evidence="1" type="ORF">UX39_C0005G0009</name>
</gene>
<sequence length="301" mass="33943">MDNKKDKFAPLTKADDPKNLVVVSLFEKDNFFLFIYKKTERIVSALYLTSSLFSDSEPIKWQLREVGVAVIARVLSLTDSPLSKPETVSKIKSDLLRLLSLLDIASNAGFISEMNFSILKKELESIVETLLLKVSPNDMSGAISGKLNKEFFALPRQLFFSDANPQDFSRLSDSTNEPNAEQLQGSLYSWADVSRLEDAYKRQNKGHGNDIQSFTQSPLVRKAGHNNKGQNLGSDAVPNSRELTIIKMLKDKSNLTIRDFFLVIKGCSEKTIQRELLRLVRIGVLKKSGERRWSRYSLSTS</sequence>
<dbReference type="Proteomes" id="UP000034175">
    <property type="component" value="Unassembled WGS sequence"/>
</dbReference>
<proteinExistence type="predicted"/>
<evidence type="ECO:0008006" key="3">
    <source>
        <dbReference type="Google" id="ProtNLM"/>
    </source>
</evidence>
<reference evidence="1 2" key="1">
    <citation type="journal article" date="2015" name="Nature">
        <title>rRNA introns, odd ribosomes, and small enigmatic genomes across a large radiation of phyla.</title>
        <authorList>
            <person name="Brown C.T."/>
            <person name="Hug L.A."/>
            <person name="Thomas B.C."/>
            <person name="Sharon I."/>
            <person name="Castelle C.J."/>
            <person name="Singh A."/>
            <person name="Wilkins M.J."/>
            <person name="Williams K.H."/>
            <person name="Banfield J.F."/>
        </authorList>
    </citation>
    <scope>NUCLEOTIDE SEQUENCE [LARGE SCALE GENOMIC DNA]</scope>
</reference>
<accession>A0A0G1P2K1</accession>
<name>A0A0G1P2K1_9BACT</name>
<evidence type="ECO:0000313" key="2">
    <source>
        <dbReference type="Proteomes" id="UP000034175"/>
    </source>
</evidence>
<protein>
    <recommendedName>
        <fullName evidence="3">HTH deoR-type domain-containing protein</fullName>
    </recommendedName>
</protein>
<dbReference type="EMBL" id="LCMA01000005">
    <property type="protein sequence ID" value="KKU26971.1"/>
    <property type="molecule type" value="Genomic_DNA"/>
</dbReference>